<protein>
    <submittedName>
        <fullName evidence="2">Uncharacterized protein</fullName>
    </submittedName>
</protein>
<evidence type="ECO:0000313" key="3">
    <source>
        <dbReference type="Proteomes" id="UP000712600"/>
    </source>
</evidence>
<keyword evidence="1" id="KW-0812">Transmembrane</keyword>
<proteinExistence type="predicted"/>
<dbReference type="EMBL" id="QGKX02000004">
    <property type="protein sequence ID" value="KAF3600214.1"/>
    <property type="molecule type" value="Genomic_DNA"/>
</dbReference>
<name>A0A8S9SHC9_BRACR</name>
<comment type="caution">
    <text evidence="2">The sequence shown here is derived from an EMBL/GenBank/DDBJ whole genome shotgun (WGS) entry which is preliminary data.</text>
</comment>
<keyword evidence="1" id="KW-0472">Membrane</keyword>
<gene>
    <name evidence="2" type="ORF">F2Q69_00034727</name>
</gene>
<keyword evidence="1" id="KW-1133">Transmembrane helix</keyword>
<dbReference type="Proteomes" id="UP000712600">
    <property type="component" value="Unassembled WGS sequence"/>
</dbReference>
<sequence>MGEEMMETGRPVGHLGRVVKDPKSGNKFDVSELQDEENLSPAKKKHYYRHTNSQIQANGSYIEFAVIHIQLNIYSLVIFLLWSMALFSGDARQSCNGKVVTSHFFVQALIDKCAHTIALTQALTAVF</sequence>
<reference evidence="2" key="1">
    <citation type="submission" date="2019-12" db="EMBL/GenBank/DDBJ databases">
        <title>Genome sequencing and annotation of Brassica cretica.</title>
        <authorList>
            <person name="Studholme D.J."/>
            <person name="Sarris P."/>
        </authorList>
    </citation>
    <scope>NUCLEOTIDE SEQUENCE</scope>
    <source>
        <strain evidence="2">PFS-109/04</strain>
        <tissue evidence="2">Leaf</tissue>
    </source>
</reference>
<feature type="transmembrane region" description="Helical" evidence="1">
    <location>
        <begin position="61"/>
        <end position="82"/>
    </location>
</feature>
<organism evidence="2 3">
    <name type="scientific">Brassica cretica</name>
    <name type="common">Mustard</name>
    <dbReference type="NCBI Taxonomy" id="69181"/>
    <lineage>
        <taxon>Eukaryota</taxon>
        <taxon>Viridiplantae</taxon>
        <taxon>Streptophyta</taxon>
        <taxon>Embryophyta</taxon>
        <taxon>Tracheophyta</taxon>
        <taxon>Spermatophyta</taxon>
        <taxon>Magnoliopsida</taxon>
        <taxon>eudicotyledons</taxon>
        <taxon>Gunneridae</taxon>
        <taxon>Pentapetalae</taxon>
        <taxon>rosids</taxon>
        <taxon>malvids</taxon>
        <taxon>Brassicales</taxon>
        <taxon>Brassicaceae</taxon>
        <taxon>Brassiceae</taxon>
        <taxon>Brassica</taxon>
    </lineage>
</organism>
<accession>A0A8S9SHC9</accession>
<evidence type="ECO:0000313" key="2">
    <source>
        <dbReference type="EMBL" id="KAF3600214.1"/>
    </source>
</evidence>
<evidence type="ECO:0000256" key="1">
    <source>
        <dbReference type="SAM" id="Phobius"/>
    </source>
</evidence>
<dbReference type="AlphaFoldDB" id="A0A8S9SHC9"/>